<name>A0ACC0JL45_CHOFU</name>
<sequence length="408" mass="44232">MHRGLRLARERAQNGHAHYAYQRHKREKLLPPLRVPVVRDGRGGARGRSGAPRGRHGALAERGLLPVVPPQPYAVRLTAEVLESNGSSSMASVCGGSLALLDAGVPLVSPAAGVAVGLVTRPDGHSHAADYRILTDLLGIEDYMGDMDFKVAGTNKGITALQADIKIPGLPLKIVMESVQKACDAKSEIIGIMNQCIAKPRQGRKENMPVMEELEVEVHKRSKLLGLGGGNLKKLYVETGVQITPIDETKYSVFAPSQAAMDEARARIDAWLSSERTPELEFGAIYKAKVVEVKDIGVLIMHPSVLGLDVGSEIQVKYFGRDPVSGQVRLSKKVLTSPPPGVKYAAAVTMNVRLFVSKNLVALVMVPAIIGAHYTWYKLQHDDRLVSKNEREKLPMIAFLKKVGGVSD</sequence>
<dbReference type="EMBL" id="CM046111">
    <property type="protein sequence ID" value="KAI8424799.1"/>
    <property type="molecule type" value="Genomic_DNA"/>
</dbReference>
<keyword evidence="2" id="KW-1185">Reference proteome</keyword>
<protein>
    <submittedName>
        <fullName evidence="1">Uncharacterized protein</fullName>
    </submittedName>
</protein>
<reference evidence="1 2" key="1">
    <citation type="journal article" date="2022" name="Genome Biol. Evol.">
        <title>The Spruce Budworm Genome: Reconstructing the Evolutionary History of Antifreeze Proteins.</title>
        <authorList>
            <person name="Beliveau C."/>
            <person name="Gagne P."/>
            <person name="Picq S."/>
            <person name="Vernygora O."/>
            <person name="Keeling C.I."/>
            <person name="Pinkney K."/>
            <person name="Doucet D."/>
            <person name="Wen F."/>
            <person name="Johnston J.S."/>
            <person name="Maaroufi H."/>
            <person name="Boyle B."/>
            <person name="Laroche J."/>
            <person name="Dewar K."/>
            <person name="Juretic N."/>
            <person name="Blackburn G."/>
            <person name="Nisole A."/>
            <person name="Brunet B."/>
            <person name="Brandao M."/>
            <person name="Lumley L."/>
            <person name="Duan J."/>
            <person name="Quan G."/>
            <person name="Lucarotti C.J."/>
            <person name="Roe A.D."/>
            <person name="Sperling F.A.H."/>
            <person name="Levesque R.C."/>
            <person name="Cusson M."/>
        </authorList>
    </citation>
    <scope>NUCLEOTIDE SEQUENCE [LARGE SCALE GENOMIC DNA]</scope>
    <source>
        <strain evidence="1">Glfc:IPQL:Cfum</strain>
    </source>
</reference>
<dbReference type="Proteomes" id="UP001064048">
    <property type="component" value="Chromosome 11"/>
</dbReference>
<evidence type="ECO:0000313" key="2">
    <source>
        <dbReference type="Proteomes" id="UP001064048"/>
    </source>
</evidence>
<organism evidence="1 2">
    <name type="scientific">Choristoneura fumiferana</name>
    <name type="common">Spruce budworm moth</name>
    <name type="synonym">Archips fumiferana</name>
    <dbReference type="NCBI Taxonomy" id="7141"/>
    <lineage>
        <taxon>Eukaryota</taxon>
        <taxon>Metazoa</taxon>
        <taxon>Ecdysozoa</taxon>
        <taxon>Arthropoda</taxon>
        <taxon>Hexapoda</taxon>
        <taxon>Insecta</taxon>
        <taxon>Pterygota</taxon>
        <taxon>Neoptera</taxon>
        <taxon>Endopterygota</taxon>
        <taxon>Lepidoptera</taxon>
        <taxon>Glossata</taxon>
        <taxon>Ditrysia</taxon>
        <taxon>Tortricoidea</taxon>
        <taxon>Tortricidae</taxon>
        <taxon>Tortricinae</taxon>
        <taxon>Choristoneura</taxon>
    </lineage>
</organism>
<gene>
    <name evidence="1" type="ORF">MSG28_006731</name>
</gene>
<evidence type="ECO:0000313" key="1">
    <source>
        <dbReference type="EMBL" id="KAI8424799.1"/>
    </source>
</evidence>
<proteinExistence type="predicted"/>
<accession>A0ACC0JL45</accession>
<comment type="caution">
    <text evidence="1">The sequence shown here is derived from an EMBL/GenBank/DDBJ whole genome shotgun (WGS) entry which is preliminary data.</text>
</comment>